<evidence type="ECO:0000313" key="3">
    <source>
        <dbReference type="EMBL" id="KAG8192006.1"/>
    </source>
</evidence>
<proteinExistence type="predicted"/>
<keyword evidence="1" id="KW-0175">Coiled coil</keyword>
<feature type="compositionally biased region" description="Polar residues" evidence="2">
    <location>
        <begin position="65"/>
        <end position="84"/>
    </location>
</feature>
<organism evidence="3 4">
    <name type="scientific">Oedothorax gibbosus</name>
    <dbReference type="NCBI Taxonomy" id="931172"/>
    <lineage>
        <taxon>Eukaryota</taxon>
        <taxon>Metazoa</taxon>
        <taxon>Ecdysozoa</taxon>
        <taxon>Arthropoda</taxon>
        <taxon>Chelicerata</taxon>
        <taxon>Arachnida</taxon>
        <taxon>Araneae</taxon>
        <taxon>Araneomorphae</taxon>
        <taxon>Entelegynae</taxon>
        <taxon>Araneoidea</taxon>
        <taxon>Linyphiidae</taxon>
        <taxon>Erigoninae</taxon>
        <taxon>Oedothorax</taxon>
    </lineage>
</organism>
<dbReference type="PANTHER" id="PTHR46601:SF2">
    <property type="entry name" value="UBIQUITIN-LIKE PROTEASE FAMILY PROFILE DOMAIN-CONTAINING PROTEIN"/>
    <property type="match status" value="1"/>
</dbReference>
<feature type="region of interest" description="Disordered" evidence="2">
    <location>
        <begin position="58"/>
        <end position="91"/>
    </location>
</feature>
<feature type="coiled-coil region" evidence="1">
    <location>
        <begin position="15"/>
        <end position="42"/>
    </location>
</feature>
<name>A0AAV6V705_9ARAC</name>
<keyword evidence="4" id="KW-1185">Reference proteome</keyword>
<protein>
    <submittedName>
        <fullName evidence="3">Uncharacterized protein</fullName>
    </submittedName>
</protein>
<dbReference type="AlphaFoldDB" id="A0AAV6V705"/>
<reference evidence="3 4" key="1">
    <citation type="journal article" date="2022" name="Nat. Ecol. Evol.">
        <title>A masculinizing supergene underlies an exaggerated male reproductive morph in a spider.</title>
        <authorList>
            <person name="Hendrickx F."/>
            <person name="De Corte Z."/>
            <person name="Sonet G."/>
            <person name="Van Belleghem S.M."/>
            <person name="Kostlbacher S."/>
            <person name="Vangestel C."/>
        </authorList>
    </citation>
    <scope>NUCLEOTIDE SEQUENCE [LARGE SCALE GENOMIC DNA]</scope>
    <source>
        <strain evidence="3">W744_W776</strain>
    </source>
</reference>
<dbReference type="PANTHER" id="PTHR46601">
    <property type="entry name" value="ULP_PROTEASE DOMAIN-CONTAINING PROTEIN"/>
    <property type="match status" value="1"/>
</dbReference>
<dbReference type="EMBL" id="JAFNEN010000147">
    <property type="protein sequence ID" value="KAG8192006.1"/>
    <property type="molecule type" value="Genomic_DNA"/>
</dbReference>
<evidence type="ECO:0000256" key="2">
    <source>
        <dbReference type="SAM" id="MobiDB-lite"/>
    </source>
</evidence>
<gene>
    <name evidence="3" type="ORF">JTE90_001740</name>
</gene>
<sequence>MPLTAAEKQKRYRERLKEKGEYERYKEKNKKLKEKVRNTLCKSAKSKLKEKNKIYKRNERKRKSCNINATMQSPENPDTSNASIVESAGPSTDVDITSPYKVFPTRQSLGKAKKRVISVLPKSPNKRKALVCQIAKDEGLLGKNSKTSSTFQTTTNENSKQVIDFFNDDRVSSQAPGMKDFVICRENGNKIKMQKRYLYLTLKETYALFCEENSDIKIGLSNFCIQRPINVLLGKNIPHNVCLCQKHENIRLLLKVLHNKCINVAPEFKEFIKSVVCNDNNELCMTGGCNSCPMLNGISEDGDKHAEMCNWKEWAVWDYIFFWVRVPDSTSLVQRENVEGIDPVEAAAERTLGGAFAGFKLPDRGGRERGVVKFSDGRKGRAHGLS</sequence>
<comment type="caution">
    <text evidence="3">The sequence shown here is derived from an EMBL/GenBank/DDBJ whole genome shotgun (WGS) entry which is preliminary data.</text>
</comment>
<dbReference type="Proteomes" id="UP000827092">
    <property type="component" value="Unassembled WGS sequence"/>
</dbReference>
<evidence type="ECO:0000313" key="4">
    <source>
        <dbReference type="Proteomes" id="UP000827092"/>
    </source>
</evidence>
<accession>A0AAV6V705</accession>
<evidence type="ECO:0000256" key="1">
    <source>
        <dbReference type="SAM" id="Coils"/>
    </source>
</evidence>